<dbReference type="Gene3D" id="3.10.450.50">
    <property type="match status" value="1"/>
</dbReference>
<dbReference type="AlphaFoldDB" id="A0A931IZK6"/>
<dbReference type="InterPro" id="IPR037401">
    <property type="entry name" value="SnoaL-like"/>
</dbReference>
<comment type="caution">
    <text evidence="2">The sequence shown here is derived from an EMBL/GenBank/DDBJ whole genome shotgun (WGS) entry which is preliminary data.</text>
</comment>
<gene>
    <name evidence="2" type="ORF">I7X39_03420</name>
</gene>
<organism evidence="2 3">
    <name type="scientific">Inhella proteolytica</name>
    <dbReference type="NCBI Taxonomy" id="2795029"/>
    <lineage>
        <taxon>Bacteria</taxon>
        <taxon>Pseudomonadati</taxon>
        <taxon>Pseudomonadota</taxon>
        <taxon>Betaproteobacteria</taxon>
        <taxon>Burkholderiales</taxon>
        <taxon>Sphaerotilaceae</taxon>
        <taxon>Inhella</taxon>
    </lineage>
</organism>
<sequence length="117" mass="12812">MSSDLHRSRTLQYLDAYARKDLDDVAALLAEDVVLRDWTIRVVGKAAALAETRKNFEAVQSLVIEVLQLHQSEAAVAAELRILIDGAQELFVTDVIAFDAEGRIAAIRAYVGRGDAS</sequence>
<dbReference type="RefSeq" id="WP_198109569.1">
    <property type="nucleotide sequence ID" value="NZ_JAEDAK010000002.1"/>
</dbReference>
<dbReference type="EMBL" id="JAEDAK010000002">
    <property type="protein sequence ID" value="MBH9575948.1"/>
    <property type="molecule type" value="Genomic_DNA"/>
</dbReference>
<feature type="domain" description="SnoaL-like" evidence="1">
    <location>
        <begin position="12"/>
        <end position="106"/>
    </location>
</feature>
<evidence type="ECO:0000313" key="2">
    <source>
        <dbReference type="EMBL" id="MBH9575948.1"/>
    </source>
</evidence>
<dbReference type="SUPFAM" id="SSF54427">
    <property type="entry name" value="NTF2-like"/>
    <property type="match status" value="1"/>
</dbReference>
<protein>
    <submittedName>
        <fullName evidence="2">Nuclear transport factor 2 family protein</fullName>
    </submittedName>
</protein>
<name>A0A931IZK6_9BURK</name>
<accession>A0A931IZK6</accession>
<proteinExistence type="predicted"/>
<dbReference type="Pfam" id="PF12680">
    <property type="entry name" value="SnoaL_2"/>
    <property type="match status" value="1"/>
</dbReference>
<dbReference type="InterPro" id="IPR032710">
    <property type="entry name" value="NTF2-like_dom_sf"/>
</dbReference>
<dbReference type="Proteomes" id="UP000613266">
    <property type="component" value="Unassembled WGS sequence"/>
</dbReference>
<evidence type="ECO:0000313" key="3">
    <source>
        <dbReference type="Proteomes" id="UP000613266"/>
    </source>
</evidence>
<keyword evidence="3" id="KW-1185">Reference proteome</keyword>
<reference evidence="2" key="1">
    <citation type="submission" date="2020-12" db="EMBL/GenBank/DDBJ databases">
        <title>The genome sequence of Inhella sp. 1Y17.</title>
        <authorList>
            <person name="Liu Y."/>
        </authorList>
    </citation>
    <scope>NUCLEOTIDE SEQUENCE</scope>
    <source>
        <strain evidence="2">1Y17</strain>
    </source>
</reference>
<evidence type="ECO:0000259" key="1">
    <source>
        <dbReference type="Pfam" id="PF12680"/>
    </source>
</evidence>